<dbReference type="Proteomes" id="UP001314261">
    <property type="component" value="Unassembled WGS sequence"/>
</dbReference>
<accession>A0ABN9YJ85</accession>
<keyword evidence="3" id="KW-1185">Reference proteome</keyword>
<keyword evidence="1" id="KW-1133">Transmembrane helix</keyword>
<proteinExistence type="predicted"/>
<evidence type="ECO:0000313" key="3">
    <source>
        <dbReference type="Proteomes" id="UP001314261"/>
    </source>
</evidence>
<keyword evidence="1" id="KW-0472">Membrane</keyword>
<gene>
    <name evidence="2" type="ORF">R54839_PPFHFPJH_00229</name>
</gene>
<protein>
    <submittedName>
        <fullName evidence="2">Uncharacterized protein</fullName>
    </submittedName>
</protein>
<feature type="transmembrane region" description="Helical" evidence="1">
    <location>
        <begin position="29"/>
        <end position="62"/>
    </location>
</feature>
<evidence type="ECO:0000256" key="1">
    <source>
        <dbReference type="SAM" id="Phobius"/>
    </source>
</evidence>
<comment type="caution">
    <text evidence="2">The sequence shown here is derived from an EMBL/GenBank/DDBJ whole genome shotgun (WGS) entry which is preliminary data.</text>
</comment>
<organism evidence="2 3">
    <name type="scientific">Fructobacillus fructosus</name>
    <dbReference type="NCBI Taxonomy" id="1631"/>
    <lineage>
        <taxon>Bacteria</taxon>
        <taxon>Bacillati</taxon>
        <taxon>Bacillota</taxon>
        <taxon>Bacilli</taxon>
        <taxon>Lactobacillales</taxon>
        <taxon>Lactobacillaceae</taxon>
        <taxon>Fructobacillus</taxon>
    </lineage>
</organism>
<name>A0ABN9YJ85_9LACO</name>
<sequence>MILIGFIAVFLISLFIVWEFLTTFLPRLILIWIFISVICFLFSWTFLVILLFALSAGCFYIVYQQLKNKKN</sequence>
<evidence type="ECO:0000313" key="2">
    <source>
        <dbReference type="EMBL" id="CAK1226682.1"/>
    </source>
</evidence>
<keyword evidence="1" id="KW-0812">Transmembrane</keyword>
<reference evidence="2 3" key="1">
    <citation type="submission" date="2023-10" db="EMBL/GenBank/DDBJ databases">
        <authorList>
            <person name="Botero Cardona J."/>
        </authorList>
    </citation>
    <scope>NUCLEOTIDE SEQUENCE [LARGE SCALE GENOMIC DNA]</scope>
    <source>
        <strain evidence="2 3">R-54839</strain>
    </source>
</reference>
<dbReference type="EMBL" id="CAUZLR010000001">
    <property type="protein sequence ID" value="CAK1226682.1"/>
    <property type="molecule type" value="Genomic_DNA"/>
</dbReference>